<protein>
    <submittedName>
        <fullName evidence="1">Uncharacterized protein</fullName>
    </submittedName>
</protein>
<evidence type="ECO:0000313" key="1">
    <source>
        <dbReference type="EMBL" id="MBX62550.1"/>
    </source>
</evidence>
<proteinExistence type="predicted"/>
<reference evidence="1" key="1">
    <citation type="submission" date="2018-02" db="EMBL/GenBank/DDBJ databases">
        <title>Rhizophora mucronata_Transcriptome.</title>
        <authorList>
            <person name="Meera S.P."/>
            <person name="Sreeshan A."/>
            <person name="Augustine A."/>
        </authorList>
    </citation>
    <scope>NUCLEOTIDE SEQUENCE</scope>
    <source>
        <tissue evidence="1">Leaf</tissue>
    </source>
</reference>
<sequence length="55" mass="6510">MQAASKSAWKQPVFVFHSRARYPSGRLRCIFLFSKQSSKNASEFKYIICHWTRKV</sequence>
<dbReference type="EMBL" id="GGEC01082066">
    <property type="protein sequence ID" value="MBX62550.1"/>
    <property type="molecule type" value="Transcribed_RNA"/>
</dbReference>
<organism evidence="1">
    <name type="scientific">Rhizophora mucronata</name>
    <name type="common">Asiatic mangrove</name>
    <dbReference type="NCBI Taxonomy" id="61149"/>
    <lineage>
        <taxon>Eukaryota</taxon>
        <taxon>Viridiplantae</taxon>
        <taxon>Streptophyta</taxon>
        <taxon>Embryophyta</taxon>
        <taxon>Tracheophyta</taxon>
        <taxon>Spermatophyta</taxon>
        <taxon>Magnoliopsida</taxon>
        <taxon>eudicotyledons</taxon>
        <taxon>Gunneridae</taxon>
        <taxon>Pentapetalae</taxon>
        <taxon>rosids</taxon>
        <taxon>fabids</taxon>
        <taxon>Malpighiales</taxon>
        <taxon>Rhizophoraceae</taxon>
        <taxon>Rhizophora</taxon>
    </lineage>
</organism>
<dbReference type="AlphaFoldDB" id="A0A2P2Q6H4"/>
<name>A0A2P2Q6H4_RHIMU</name>
<accession>A0A2P2Q6H4</accession>